<feature type="non-terminal residue" evidence="2">
    <location>
        <position position="1"/>
    </location>
</feature>
<proteinExistence type="predicted"/>
<dbReference type="AlphaFoldDB" id="A0A7D9MCM8"/>
<protein>
    <submittedName>
        <fullName evidence="2">Uncharacterized protein</fullName>
    </submittedName>
</protein>
<dbReference type="EMBL" id="CACRXK020037587">
    <property type="protein sequence ID" value="CAB4045094.1"/>
    <property type="molecule type" value="Genomic_DNA"/>
</dbReference>
<dbReference type="Proteomes" id="UP001152795">
    <property type="component" value="Unassembled WGS sequence"/>
</dbReference>
<gene>
    <name evidence="2" type="ORF">PACLA_8A037933</name>
</gene>
<evidence type="ECO:0000256" key="1">
    <source>
        <dbReference type="SAM" id="MobiDB-lite"/>
    </source>
</evidence>
<keyword evidence="3" id="KW-1185">Reference proteome</keyword>
<accession>A0A7D9MCM8</accession>
<name>A0A7D9MCM8_PARCT</name>
<feature type="non-terminal residue" evidence="2">
    <location>
        <position position="325"/>
    </location>
</feature>
<feature type="region of interest" description="Disordered" evidence="1">
    <location>
        <begin position="81"/>
        <end position="100"/>
    </location>
</feature>
<evidence type="ECO:0000313" key="2">
    <source>
        <dbReference type="EMBL" id="CAB4045094.1"/>
    </source>
</evidence>
<reference evidence="2" key="1">
    <citation type="submission" date="2020-04" db="EMBL/GenBank/DDBJ databases">
        <authorList>
            <person name="Alioto T."/>
            <person name="Alioto T."/>
            <person name="Gomez Garrido J."/>
        </authorList>
    </citation>
    <scope>NUCLEOTIDE SEQUENCE</scope>
    <source>
        <strain evidence="2">A484AB</strain>
    </source>
</reference>
<comment type="caution">
    <text evidence="2">The sequence shown here is derived from an EMBL/GenBank/DDBJ whole genome shotgun (WGS) entry which is preliminary data.</text>
</comment>
<organism evidence="2 3">
    <name type="scientific">Paramuricea clavata</name>
    <name type="common">Red gorgonian</name>
    <name type="synonym">Violescent sea-whip</name>
    <dbReference type="NCBI Taxonomy" id="317549"/>
    <lineage>
        <taxon>Eukaryota</taxon>
        <taxon>Metazoa</taxon>
        <taxon>Cnidaria</taxon>
        <taxon>Anthozoa</taxon>
        <taxon>Octocorallia</taxon>
        <taxon>Malacalcyonacea</taxon>
        <taxon>Plexauridae</taxon>
        <taxon>Paramuricea</taxon>
    </lineage>
</organism>
<dbReference type="OrthoDB" id="10029313at2759"/>
<sequence length="325" mass="38267">IIKDVMTAVKDKIKSYQKDLETERRKLFEDLNNSVAERIWRRTKREMQSYDSELVQKEAHKLSKAISINHRETETPRLKQKGRNRRFRRSMRTNRPKRTEAIEQSAQALTLPELPTLEAINLTATILTESEKDILAKGPSFCSMPKDINWMQLHDDLERFERRIRLAVYYHQKNNPENESNKSENLIFPLVPSTKKWTPPKSNNPEIELFLTNVRKEVLNPGNIRKARDNLTKEERVAIKNLKCNSNNIIRIQDKGSRFVLIDKEEYNGKMLEQLSNPLHYLSTSDNRTKLHLDRVKEWSDKWLVQQQITDKIANWVVNLEPKAG</sequence>
<evidence type="ECO:0000313" key="3">
    <source>
        <dbReference type="Proteomes" id="UP001152795"/>
    </source>
</evidence>
<feature type="compositionally biased region" description="Basic residues" evidence="1">
    <location>
        <begin position="81"/>
        <end position="96"/>
    </location>
</feature>